<feature type="region of interest" description="Disordered" evidence="2">
    <location>
        <begin position="1"/>
        <end position="28"/>
    </location>
</feature>
<evidence type="ECO:0000256" key="2">
    <source>
        <dbReference type="SAM" id="MobiDB-lite"/>
    </source>
</evidence>
<keyword evidence="4" id="KW-1185">Reference proteome</keyword>
<evidence type="ECO:0000256" key="1">
    <source>
        <dbReference type="ARBA" id="ARBA00010954"/>
    </source>
</evidence>
<feature type="region of interest" description="Disordered" evidence="2">
    <location>
        <begin position="174"/>
        <end position="207"/>
    </location>
</feature>
<feature type="compositionally biased region" description="Basic and acidic residues" evidence="2">
    <location>
        <begin position="1"/>
        <end position="19"/>
    </location>
</feature>
<dbReference type="eggNOG" id="KOG1981">
    <property type="taxonomic scope" value="Eukaryota"/>
</dbReference>
<reference evidence="3 4" key="1">
    <citation type="journal article" date="2013" name="MBio">
        <title>Genome sequencing of the plant pathogen Taphrina deformans, the causal agent of peach leaf curl.</title>
        <authorList>
            <person name="Cisse O.H."/>
            <person name="Almeida J.M.G.C.F."/>
            <person name="Fonseca A."/>
            <person name="Kumar A.A."/>
            <person name="Salojaervi J."/>
            <person name="Overmyer K."/>
            <person name="Hauser P.M."/>
            <person name="Pagni M."/>
        </authorList>
    </citation>
    <scope>NUCLEOTIDE SEQUENCE [LARGE SCALE GENOMIC DNA]</scope>
    <source>
        <strain evidence="4">PYCC 5710 / ATCC 11124 / CBS 356.35 / IMI 108563 / JCM 9778 / NBRC 8474</strain>
    </source>
</reference>
<feature type="region of interest" description="Disordered" evidence="2">
    <location>
        <begin position="70"/>
        <end position="93"/>
    </location>
</feature>
<dbReference type="OrthoDB" id="276323at2759"/>
<dbReference type="Pfam" id="PF05794">
    <property type="entry name" value="Tcp11"/>
    <property type="match status" value="1"/>
</dbReference>
<name>R4XBM9_TAPDE</name>
<gene>
    <name evidence="3" type="ORF">TAPDE_003488</name>
</gene>
<dbReference type="PANTHER" id="PTHR12832">
    <property type="entry name" value="TESTIS-SPECIFIC PROTEIN PBS13 T-COMPLEX 11"/>
    <property type="match status" value="1"/>
</dbReference>
<dbReference type="EMBL" id="CAHR02000133">
    <property type="protein sequence ID" value="CCG83270.1"/>
    <property type="molecule type" value="Genomic_DNA"/>
</dbReference>
<dbReference type="Proteomes" id="UP000013776">
    <property type="component" value="Unassembled WGS sequence"/>
</dbReference>
<dbReference type="GO" id="GO:0010737">
    <property type="term" value="P:protein kinase A signaling"/>
    <property type="evidence" value="ECO:0007669"/>
    <property type="project" value="TreeGrafter"/>
</dbReference>
<dbReference type="VEuPathDB" id="FungiDB:TAPDE_003488"/>
<evidence type="ECO:0000313" key="3">
    <source>
        <dbReference type="EMBL" id="CCG83270.1"/>
    </source>
</evidence>
<dbReference type="AlphaFoldDB" id="R4XBM9"/>
<organism evidence="3 4">
    <name type="scientific">Taphrina deformans (strain PYCC 5710 / ATCC 11124 / CBS 356.35 / IMI 108563 / JCM 9778 / NBRC 8474)</name>
    <name type="common">Peach leaf curl fungus</name>
    <name type="synonym">Lalaria deformans</name>
    <dbReference type="NCBI Taxonomy" id="1097556"/>
    <lineage>
        <taxon>Eukaryota</taxon>
        <taxon>Fungi</taxon>
        <taxon>Dikarya</taxon>
        <taxon>Ascomycota</taxon>
        <taxon>Taphrinomycotina</taxon>
        <taxon>Taphrinomycetes</taxon>
        <taxon>Taphrinales</taxon>
        <taxon>Taphrinaceae</taxon>
        <taxon>Taphrina</taxon>
    </lineage>
</organism>
<feature type="compositionally biased region" description="Basic and acidic residues" evidence="2">
    <location>
        <begin position="192"/>
        <end position="207"/>
    </location>
</feature>
<comment type="similarity">
    <text evidence="1">Belongs to the TCP11 family.</text>
</comment>
<accession>R4XBM9</accession>
<proteinExistence type="inferred from homology"/>
<sequence length="668" mass="75393">MHRRDSIMNKSDTQPHPKNADLPLQEYHGSSTIEDFDATAAALSRLSVLAESSRTDGSASPLLNLDSTYETSTLSSCPSPAKRPSETFDTTLQSSDMKRLRIEVAQHSPLRDTSHIFAQDFVEVDVEPEHSCKDKLVGLGLNCALAPHATSNERPLLDENRPFTLDGCSLVSMHGKHRKRARSNPVAPSPRWLKDVSSKKKVGHSESKALNAVRHRHRDLSSIPKPPITQQTLKELELNEVFKNAQLRHDIVHDPNLQFRPNTDGERGAKKRHEANKYWRSVVYELDTIQSVPKSKLGRTRLSVMFQEMKDILLSLVPVSEKVTLEVSFDHELFLQTLSHGLFSVAAFAQFMSSLMKRHCAPMRDEAIDDTVRQIECATTSLDFVEALRSTFDVLEMMKLDVANHQLRTLRGYLLSTSIEFEKSWFLRKYHTGVQSIESGKSWFQATLPAIETQTSSLDYRACFSKGYTSLFSASAQKSQIPTTFNFDTSRIMSLKKDVRELVYLNLSLLIFKQTNKTCTVAELSAIKVELLTLMSTELSRSTERWVDAVPNIALQILRSSQGSSSNHTPLPSGKDLQFVISWLTTHMNEKSTIFSMVEARVLAALNKLVYHELTVVSTNGQKEPSTIDWGLLESSRNEVQNVSRRMAAVAEYHWKVHGSNYVQWSRT</sequence>
<dbReference type="PANTHER" id="PTHR12832:SF11">
    <property type="entry name" value="LD23868P"/>
    <property type="match status" value="1"/>
</dbReference>
<protein>
    <submittedName>
        <fullName evidence="3">cAMP-mediated signaling protein Sok1</fullName>
    </submittedName>
</protein>
<evidence type="ECO:0000313" key="4">
    <source>
        <dbReference type="Proteomes" id="UP000013776"/>
    </source>
</evidence>
<comment type="caution">
    <text evidence="3">The sequence shown here is derived from an EMBL/GenBank/DDBJ whole genome shotgun (WGS) entry which is preliminary data.</text>
</comment>
<dbReference type="InterPro" id="IPR008862">
    <property type="entry name" value="Tcp11"/>
</dbReference>